<comment type="cofactor">
    <cofactor evidence="10">
        <name>Zn(2+)</name>
        <dbReference type="ChEBI" id="CHEBI:29105"/>
    </cofactor>
    <text evidence="10">Binds 1 zinc ion per subunit.</text>
</comment>
<dbReference type="InterPro" id="IPR001915">
    <property type="entry name" value="Peptidase_M48"/>
</dbReference>
<comment type="caution">
    <text evidence="14">The sequence shown here is derived from an EMBL/GenBank/DDBJ whole genome shotgun (WGS) entry which is preliminary data.</text>
</comment>
<evidence type="ECO:0000256" key="2">
    <source>
        <dbReference type="ARBA" id="ARBA00022670"/>
    </source>
</evidence>
<dbReference type="Proteomes" id="UP000249417">
    <property type="component" value="Unassembled WGS sequence"/>
</dbReference>
<evidence type="ECO:0000313" key="15">
    <source>
        <dbReference type="Proteomes" id="UP000249417"/>
    </source>
</evidence>
<organism evidence="14 15">
    <name type="scientific">Micavibrio aeruginosavorus</name>
    <dbReference type="NCBI Taxonomy" id="349221"/>
    <lineage>
        <taxon>Bacteria</taxon>
        <taxon>Pseudomonadati</taxon>
        <taxon>Bdellovibrionota</taxon>
        <taxon>Bdellovibrionia</taxon>
        <taxon>Bdellovibrionales</taxon>
        <taxon>Pseudobdellovibrionaceae</taxon>
        <taxon>Micavibrio</taxon>
    </lineage>
</organism>
<dbReference type="PANTHER" id="PTHR43221:SF2">
    <property type="entry name" value="PROTEASE HTPX HOMOLOG"/>
    <property type="match status" value="1"/>
</dbReference>
<dbReference type="GO" id="GO:0006508">
    <property type="term" value="P:proteolysis"/>
    <property type="evidence" value="ECO:0007669"/>
    <property type="project" value="UniProtKB-KW"/>
</dbReference>
<proteinExistence type="inferred from homology"/>
<dbReference type="GO" id="GO:0004222">
    <property type="term" value="F:metalloendopeptidase activity"/>
    <property type="evidence" value="ECO:0007669"/>
    <property type="project" value="InterPro"/>
</dbReference>
<evidence type="ECO:0000256" key="9">
    <source>
        <dbReference type="ARBA" id="ARBA00023136"/>
    </source>
</evidence>
<evidence type="ECO:0000256" key="7">
    <source>
        <dbReference type="ARBA" id="ARBA00022989"/>
    </source>
</evidence>
<evidence type="ECO:0000256" key="1">
    <source>
        <dbReference type="ARBA" id="ARBA00022475"/>
    </source>
</evidence>
<evidence type="ECO:0000256" key="8">
    <source>
        <dbReference type="ARBA" id="ARBA00023049"/>
    </source>
</evidence>
<evidence type="ECO:0000259" key="13">
    <source>
        <dbReference type="Pfam" id="PF01435"/>
    </source>
</evidence>
<feature type="transmembrane region" description="Helical" evidence="12">
    <location>
        <begin position="190"/>
        <end position="209"/>
    </location>
</feature>
<feature type="domain" description="Peptidase M48" evidence="13">
    <location>
        <begin position="113"/>
        <end position="327"/>
    </location>
</feature>
<keyword evidence="3 12" id="KW-0812">Transmembrane</keyword>
<keyword evidence="6 10" id="KW-0862">Zinc</keyword>
<feature type="region of interest" description="Disordered" evidence="11">
    <location>
        <begin position="342"/>
        <end position="374"/>
    </location>
</feature>
<evidence type="ECO:0000256" key="4">
    <source>
        <dbReference type="ARBA" id="ARBA00022723"/>
    </source>
</evidence>
<evidence type="ECO:0000256" key="12">
    <source>
        <dbReference type="SAM" id="Phobius"/>
    </source>
</evidence>
<evidence type="ECO:0000256" key="10">
    <source>
        <dbReference type="RuleBase" id="RU003983"/>
    </source>
</evidence>
<evidence type="ECO:0000256" key="6">
    <source>
        <dbReference type="ARBA" id="ARBA00022833"/>
    </source>
</evidence>
<dbReference type="AlphaFoldDB" id="A0A2W5Q2X1"/>
<keyword evidence="8 10" id="KW-0482">Metalloprotease</keyword>
<dbReference type="Gene3D" id="3.30.2010.10">
    <property type="entry name" value="Metalloproteases ('zincins'), catalytic domain"/>
    <property type="match status" value="1"/>
</dbReference>
<keyword evidence="7 12" id="KW-1133">Transmembrane helix</keyword>
<keyword evidence="2 10" id="KW-0645">Protease</keyword>
<keyword evidence="4" id="KW-0479">Metal-binding</keyword>
<name>A0A2W5Q2X1_9BACT</name>
<evidence type="ECO:0000256" key="3">
    <source>
        <dbReference type="ARBA" id="ARBA00022692"/>
    </source>
</evidence>
<protein>
    <submittedName>
        <fullName evidence="14">Peptidase M48 family protein</fullName>
    </submittedName>
</protein>
<keyword evidence="5 10" id="KW-0378">Hydrolase</keyword>
<feature type="transmembrane region" description="Helical" evidence="12">
    <location>
        <begin position="23"/>
        <end position="47"/>
    </location>
</feature>
<sequence>MNEQTAPVTGLQTSIWNNNIKSLVVLALYPFILGAVLFAAVMVYGFLSGHALGYADDHVQSTWQSAVQYASFVTQQYWPTVLTIVAVWFVIAYFFQGMMIRAMAKSHSINRKDEPELYNLVENLCIASGTSMPRIEIVETHARNAFASGINEDSYCITVTRGLLQSLAKDELEGVLAHELTHILNRDVRLMMVCVVFTGMFGISAQLVWSNIRYGLYFPRSGDGRQRGGGMMLLFSLAALLWLGYMATLLARFAISRNREYMADAGAIKITKNPEAMMRALIRISGTSEIPMAPDDIRAMCFENPRAFMGLFATHPPIQSRLKAIADYSGLPVPDLRPKLRAEENDAFGRPAPPRDNWATRTRYKSRRTGNPWA</sequence>
<evidence type="ECO:0000256" key="11">
    <source>
        <dbReference type="SAM" id="MobiDB-lite"/>
    </source>
</evidence>
<reference evidence="14 15" key="1">
    <citation type="submission" date="2017-08" db="EMBL/GenBank/DDBJ databases">
        <title>Infants hospitalized years apart are colonized by the same room-sourced microbial strains.</title>
        <authorList>
            <person name="Brooks B."/>
            <person name="Olm M.R."/>
            <person name="Firek B.A."/>
            <person name="Baker R."/>
            <person name="Thomas B.C."/>
            <person name="Morowitz M.J."/>
            <person name="Banfield J.F."/>
        </authorList>
    </citation>
    <scope>NUCLEOTIDE SEQUENCE [LARGE SCALE GENOMIC DNA]</scope>
    <source>
        <strain evidence="14">S2_005_002_R2_29</strain>
    </source>
</reference>
<feature type="transmembrane region" description="Helical" evidence="12">
    <location>
        <begin position="77"/>
        <end position="95"/>
    </location>
</feature>
<accession>A0A2W5Q2X1</accession>
<dbReference type="InterPro" id="IPR050083">
    <property type="entry name" value="HtpX_protease"/>
</dbReference>
<comment type="similarity">
    <text evidence="10">Belongs to the peptidase M48 family.</text>
</comment>
<keyword evidence="9 12" id="KW-0472">Membrane</keyword>
<feature type="transmembrane region" description="Helical" evidence="12">
    <location>
        <begin position="229"/>
        <end position="251"/>
    </location>
</feature>
<dbReference type="PANTHER" id="PTHR43221">
    <property type="entry name" value="PROTEASE HTPX"/>
    <property type="match status" value="1"/>
</dbReference>
<gene>
    <name evidence="14" type="ORF">DI551_00235</name>
</gene>
<evidence type="ECO:0000256" key="5">
    <source>
        <dbReference type="ARBA" id="ARBA00022801"/>
    </source>
</evidence>
<evidence type="ECO:0000313" key="14">
    <source>
        <dbReference type="EMBL" id="PZQ49113.1"/>
    </source>
</evidence>
<dbReference type="Pfam" id="PF01435">
    <property type="entry name" value="Peptidase_M48"/>
    <property type="match status" value="1"/>
</dbReference>
<dbReference type="GO" id="GO:0046872">
    <property type="term" value="F:metal ion binding"/>
    <property type="evidence" value="ECO:0007669"/>
    <property type="project" value="UniProtKB-KW"/>
</dbReference>
<dbReference type="CDD" id="cd07340">
    <property type="entry name" value="M48B_Htpx_like"/>
    <property type="match status" value="1"/>
</dbReference>
<dbReference type="EMBL" id="QFQB01000001">
    <property type="protein sequence ID" value="PZQ49113.1"/>
    <property type="molecule type" value="Genomic_DNA"/>
</dbReference>
<keyword evidence="1" id="KW-1003">Cell membrane</keyword>